<evidence type="ECO:0000313" key="1">
    <source>
        <dbReference type="EMBL" id="KRH32437.1"/>
    </source>
</evidence>
<gene>
    <name evidence="1" type="ORF">GLYMA_10G051300</name>
</gene>
<evidence type="ECO:0000313" key="3">
    <source>
        <dbReference type="Proteomes" id="UP000008827"/>
    </source>
</evidence>
<proteinExistence type="predicted"/>
<evidence type="ECO:0000313" key="2">
    <source>
        <dbReference type="EnsemblPlants" id="KRH32437"/>
    </source>
</evidence>
<dbReference type="Proteomes" id="UP000008827">
    <property type="component" value="Chromosome 10"/>
</dbReference>
<keyword evidence="3" id="KW-1185">Reference proteome</keyword>
<accession>K7LHJ6</accession>
<dbReference type="HOGENOM" id="CLU_2376936_0_0_1"/>
<dbReference type="Gramene" id="KRH32437">
    <property type="protein sequence ID" value="KRH32437"/>
    <property type="gene ID" value="GLYMA_10G051300"/>
</dbReference>
<dbReference type="PaxDb" id="3847-GLYMA10G05860.1"/>
<dbReference type="InParanoid" id="K7LHJ6"/>
<dbReference type="EnsemblPlants" id="KRH32437">
    <property type="protein sequence ID" value="KRH32437"/>
    <property type="gene ID" value="GLYMA_10G051300"/>
</dbReference>
<organism evidence="1">
    <name type="scientific">Glycine max</name>
    <name type="common">Soybean</name>
    <name type="synonym">Glycine hispida</name>
    <dbReference type="NCBI Taxonomy" id="3847"/>
    <lineage>
        <taxon>Eukaryota</taxon>
        <taxon>Viridiplantae</taxon>
        <taxon>Streptophyta</taxon>
        <taxon>Embryophyta</taxon>
        <taxon>Tracheophyta</taxon>
        <taxon>Spermatophyta</taxon>
        <taxon>Magnoliopsida</taxon>
        <taxon>eudicotyledons</taxon>
        <taxon>Gunneridae</taxon>
        <taxon>Pentapetalae</taxon>
        <taxon>rosids</taxon>
        <taxon>fabids</taxon>
        <taxon>Fabales</taxon>
        <taxon>Fabaceae</taxon>
        <taxon>Papilionoideae</taxon>
        <taxon>50 kb inversion clade</taxon>
        <taxon>NPAAA clade</taxon>
        <taxon>indigoferoid/millettioid clade</taxon>
        <taxon>Phaseoleae</taxon>
        <taxon>Glycine</taxon>
        <taxon>Glycine subgen. Soja</taxon>
    </lineage>
</organism>
<reference evidence="2" key="2">
    <citation type="submission" date="2018-02" db="UniProtKB">
        <authorList>
            <consortium name="EnsemblPlants"/>
        </authorList>
    </citation>
    <scope>IDENTIFICATION</scope>
    <source>
        <strain evidence="2">Williams 82</strain>
    </source>
</reference>
<sequence>MNFLPFALASLRAGKTLLSLNLFFLILNCHPLLGLMDLLKAGLIHFLCIYTQLPCLWFVKRVYYNWILGLCFSSNMNRFRNTHDKKQYYLRCCLI</sequence>
<reference evidence="1" key="3">
    <citation type="submission" date="2018-07" db="EMBL/GenBank/DDBJ databases">
        <title>WGS assembly of Glycine max.</title>
        <authorList>
            <person name="Schmutz J."/>
            <person name="Cannon S."/>
            <person name="Schlueter J."/>
            <person name="Ma J."/>
            <person name="Mitros T."/>
            <person name="Nelson W."/>
            <person name="Hyten D."/>
            <person name="Song Q."/>
            <person name="Thelen J."/>
            <person name="Cheng J."/>
            <person name="Xu D."/>
            <person name="Hellsten U."/>
            <person name="May G."/>
            <person name="Yu Y."/>
            <person name="Sakurai T."/>
            <person name="Umezawa T."/>
            <person name="Bhattacharyya M."/>
            <person name="Sandhu D."/>
            <person name="Valliyodan B."/>
            <person name="Lindquist E."/>
            <person name="Peto M."/>
            <person name="Grant D."/>
            <person name="Shu S."/>
            <person name="Goodstein D."/>
            <person name="Barry K."/>
            <person name="Futrell-Griggs M."/>
            <person name="Abernathy B."/>
            <person name="Du J."/>
            <person name="Tian Z."/>
            <person name="Zhu L."/>
            <person name="Gill N."/>
            <person name="Joshi T."/>
            <person name="Libault M."/>
            <person name="Sethuraman A."/>
            <person name="Zhang X."/>
            <person name="Shinozaki K."/>
            <person name="Nguyen H."/>
            <person name="Wing R."/>
            <person name="Cregan P."/>
            <person name="Specht J."/>
            <person name="Grimwood J."/>
            <person name="Rokhsar D."/>
            <person name="Stacey G."/>
            <person name="Shoemaker R."/>
            <person name="Jackson S."/>
        </authorList>
    </citation>
    <scope>NUCLEOTIDE SEQUENCE</scope>
    <source>
        <tissue evidence="1">Callus</tissue>
    </source>
</reference>
<name>K7LHJ6_SOYBN</name>
<dbReference type="AlphaFoldDB" id="K7LHJ6"/>
<protein>
    <submittedName>
        <fullName evidence="1 2">Uncharacterized protein</fullName>
    </submittedName>
</protein>
<reference evidence="1 2" key="1">
    <citation type="journal article" date="2010" name="Nature">
        <title>Genome sequence of the palaeopolyploid soybean.</title>
        <authorList>
            <person name="Schmutz J."/>
            <person name="Cannon S.B."/>
            <person name="Schlueter J."/>
            <person name="Ma J."/>
            <person name="Mitros T."/>
            <person name="Nelson W."/>
            <person name="Hyten D.L."/>
            <person name="Song Q."/>
            <person name="Thelen J.J."/>
            <person name="Cheng J."/>
            <person name="Xu D."/>
            <person name="Hellsten U."/>
            <person name="May G.D."/>
            <person name="Yu Y."/>
            <person name="Sakurai T."/>
            <person name="Umezawa T."/>
            <person name="Bhattacharyya M.K."/>
            <person name="Sandhu D."/>
            <person name="Valliyodan B."/>
            <person name="Lindquist E."/>
            <person name="Peto M."/>
            <person name="Grant D."/>
            <person name="Shu S."/>
            <person name="Goodstein D."/>
            <person name="Barry K."/>
            <person name="Futrell-Griggs M."/>
            <person name="Abernathy B."/>
            <person name="Du J."/>
            <person name="Tian Z."/>
            <person name="Zhu L."/>
            <person name="Gill N."/>
            <person name="Joshi T."/>
            <person name="Libault M."/>
            <person name="Sethuraman A."/>
            <person name="Zhang X.-C."/>
            <person name="Shinozaki K."/>
            <person name="Nguyen H.T."/>
            <person name="Wing R.A."/>
            <person name="Cregan P."/>
            <person name="Specht J."/>
            <person name="Grimwood J."/>
            <person name="Rokhsar D."/>
            <person name="Stacey G."/>
            <person name="Shoemaker R.C."/>
            <person name="Jackson S.A."/>
        </authorList>
    </citation>
    <scope>NUCLEOTIDE SEQUENCE</scope>
    <source>
        <strain evidence="2">cv. Williams 82</strain>
        <tissue evidence="1">Callus</tissue>
    </source>
</reference>
<dbReference type="EMBL" id="CM000843">
    <property type="protein sequence ID" value="KRH32437.1"/>
    <property type="molecule type" value="Genomic_DNA"/>
</dbReference>